<dbReference type="InterPro" id="IPR050545">
    <property type="entry name" value="Mycobact_MmpL"/>
</dbReference>
<keyword evidence="4 7" id="KW-0812">Transmembrane</keyword>
<organism evidence="9 10">
    <name type="scientific">Sphaerisporangium corydalis</name>
    <dbReference type="NCBI Taxonomy" id="1441875"/>
    <lineage>
        <taxon>Bacteria</taxon>
        <taxon>Bacillati</taxon>
        <taxon>Actinomycetota</taxon>
        <taxon>Actinomycetes</taxon>
        <taxon>Streptosporangiales</taxon>
        <taxon>Streptosporangiaceae</taxon>
        <taxon>Sphaerisporangium</taxon>
    </lineage>
</organism>
<reference evidence="10" key="1">
    <citation type="journal article" date="2019" name="Int. J. Syst. Evol. Microbiol.">
        <title>The Global Catalogue of Microorganisms (GCM) 10K type strain sequencing project: providing services to taxonomists for standard genome sequencing and annotation.</title>
        <authorList>
            <consortium name="The Broad Institute Genomics Platform"/>
            <consortium name="The Broad Institute Genome Sequencing Center for Infectious Disease"/>
            <person name="Wu L."/>
            <person name="Ma J."/>
        </authorList>
    </citation>
    <scope>NUCLEOTIDE SEQUENCE [LARGE SCALE GENOMIC DNA]</scope>
    <source>
        <strain evidence="10">CCUG 49560</strain>
    </source>
</reference>
<dbReference type="Pfam" id="PF03176">
    <property type="entry name" value="MMPL"/>
    <property type="match status" value="2"/>
</dbReference>
<evidence type="ECO:0000256" key="2">
    <source>
        <dbReference type="ARBA" id="ARBA00010157"/>
    </source>
</evidence>
<dbReference type="SUPFAM" id="SSF82866">
    <property type="entry name" value="Multidrug efflux transporter AcrB transmembrane domain"/>
    <property type="match status" value="2"/>
</dbReference>
<evidence type="ECO:0000259" key="8">
    <source>
        <dbReference type="PROSITE" id="PS50156"/>
    </source>
</evidence>
<proteinExistence type="inferred from homology"/>
<dbReference type="RefSeq" id="WP_262845227.1">
    <property type="nucleotide sequence ID" value="NZ_JANZYP010000037.1"/>
</dbReference>
<accession>A0ABV9ERM3</accession>
<feature type="transmembrane region" description="Helical" evidence="7">
    <location>
        <begin position="569"/>
        <end position="588"/>
    </location>
</feature>
<feature type="domain" description="SSD" evidence="8">
    <location>
        <begin position="535"/>
        <end position="667"/>
    </location>
</feature>
<dbReference type="EMBL" id="JBHSFN010000025">
    <property type="protein sequence ID" value="MFC4590744.1"/>
    <property type="molecule type" value="Genomic_DNA"/>
</dbReference>
<keyword evidence="5 7" id="KW-1133">Transmembrane helix</keyword>
<feature type="transmembrane region" description="Helical" evidence="7">
    <location>
        <begin position="609"/>
        <end position="636"/>
    </location>
</feature>
<evidence type="ECO:0000256" key="5">
    <source>
        <dbReference type="ARBA" id="ARBA00022989"/>
    </source>
</evidence>
<keyword evidence="3" id="KW-1003">Cell membrane</keyword>
<evidence type="ECO:0000313" key="10">
    <source>
        <dbReference type="Proteomes" id="UP001595891"/>
    </source>
</evidence>
<evidence type="ECO:0000256" key="4">
    <source>
        <dbReference type="ARBA" id="ARBA00022692"/>
    </source>
</evidence>
<dbReference type="PANTHER" id="PTHR33406">
    <property type="entry name" value="MEMBRANE PROTEIN MJ1562-RELATED"/>
    <property type="match status" value="1"/>
</dbReference>
<evidence type="ECO:0000313" key="9">
    <source>
        <dbReference type="EMBL" id="MFC4590744.1"/>
    </source>
</evidence>
<dbReference type="InterPro" id="IPR004869">
    <property type="entry name" value="MMPL_dom"/>
</dbReference>
<feature type="transmembrane region" description="Helical" evidence="7">
    <location>
        <begin position="12"/>
        <end position="34"/>
    </location>
</feature>
<feature type="transmembrane region" description="Helical" evidence="7">
    <location>
        <begin position="233"/>
        <end position="255"/>
    </location>
</feature>
<feature type="transmembrane region" description="Helical" evidence="7">
    <location>
        <begin position="276"/>
        <end position="298"/>
    </location>
</feature>
<evidence type="ECO:0000256" key="6">
    <source>
        <dbReference type="ARBA" id="ARBA00023136"/>
    </source>
</evidence>
<feature type="transmembrane region" description="Helical" evidence="7">
    <location>
        <begin position="175"/>
        <end position="193"/>
    </location>
</feature>
<comment type="similarity">
    <text evidence="2">Belongs to the resistance-nodulation-cell division (RND) (TC 2.A.6) family. MmpL subfamily.</text>
</comment>
<name>A0ABV9ERM3_9ACTN</name>
<evidence type="ECO:0000256" key="3">
    <source>
        <dbReference type="ARBA" id="ARBA00022475"/>
    </source>
</evidence>
<dbReference type="Gene3D" id="1.20.1640.10">
    <property type="entry name" value="Multidrug efflux transporter AcrB transmembrane domain"/>
    <property type="match status" value="2"/>
</dbReference>
<dbReference type="InterPro" id="IPR000731">
    <property type="entry name" value="SSD"/>
</dbReference>
<feature type="transmembrane region" description="Helical" evidence="7">
    <location>
        <begin position="304"/>
        <end position="332"/>
    </location>
</feature>
<comment type="caution">
    <text evidence="9">The sequence shown here is derived from an EMBL/GenBank/DDBJ whole genome shotgun (WGS) entry which is preliminary data.</text>
</comment>
<feature type="transmembrane region" description="Helical" evidence="7">
    <location>
        <begin position="366"/>
        <end position="386"/>
    </location>
</feature>
<dbReference type="PROSITE" id="PS50156">
    <property type="entry name" value="SSD"/>
    <property type="match status" value="1"/>
</dbReference>
<protein>
    <submittedName>
        <fullName evidence="9">MMPL family transporter</fullName>
    </submittedName>
</protein>
<dbReference type="Proteomes" id="UP001595891">
    <property type="component" value="Unassembled WGS sequence"/>
</dbReference>
<feature type="transmembrane region" description="Helical" evidence="7">
    <location>
        <begin position="512"/>
        <end position="529"/>
    </location>
</feature>
<evidence type="ECO:0000256" key="1">
    <source>
        <dbReference type="ARBA" id="ARBA00004651"/>
    </source>
</evidence>
<keyword evidence="10" id="KW-1185">Reference proteome</keyword>
<sequence length="698" mass="71848">MTRPEHIGWAPWGAYAKWVTITVAVILSGLALGFGGASEVSADPAAALPKGAESATAIRLQQRLPSGQLLPALVVYSRAGGLTGQDRAAITGDAGRLAALAEGRRLPPPRFGPDGDVALVTVPLDGSLSNAELTEVVGRIRAEGRQGLPAGARVEVTGGAGFKVDLAAVFKGADITLLAVTAGVVALLLLLTYRSPWLWLVPLTVIGVADRVAGEIVAVLTRTTGLTVDDSTLGITSVLVFGAGTNYALLLIARYREQLRLHGDRHVAMTGAVRSAAPAILASSATVTLALGTLAFAASPFNRAIGMAGAIGIVTAVAFALLVLPAAMVLFGRGLFWPFAPKVGQADPTRTGPWSRIGAAVSRRPAVMTAVSLAVLAVLALGIGGVRSGLSQTERFRDRVEAITGQETLSRAFPPGSAQPLVVIARTSAAEAVRAAASAIPGNPRVTVTERTPEYTRADVVLKAEPGSDAEFAAIRDLRAAVHAVPGASAVVGGPAAADLDERDAAVRDQKLIIPLVLAVVLLVLLLLLRSVVAAVTLVLTVVASFAASFGAGWFAFTHFFGFPALDLSVPLLSFLFLVALGVDYNIFLITRAREETPRAGTRQGVVAALAVTGGVITSAGILLAAVFAVLGVLPLITLTQIGVIVGFGVLLDTLLVRSVLVPALVTLLGDRFWWPGAPHRAGSPGSREAGLVPEGSR</sequence>
<keyword evidence="6 7" id="KW-0472">Membrane</keyword>
<feature type="transmembrane region" description="Helical" evidence="7">
    <location>
        <begin position="536"/>
        <end position="557"/>
    </location>
</feature>
<evidence type="ECO:0000256" key="7">
    <source>
        <dbReference type="SAM" id="Phobius"/>
    </source>
</evidence>
<gene>
    <name evidence="9" type="ORF">ACFO8L_31930</name>
</gene>
<dbReference type="PANTHER" id="PTHR33406:SF6">
    <property type="entry name" value="MEMBRANE PROTEIN YDGH-RELATED"/>
    <property type="match status" value="1"/>
</dbReference>
<comment type="subcellular location">
    <subcellularLocation>
        <location evidence="1">Cell membrane</location>
        <topology evidence="1">Multi-pass membrane protein</topology>
    </subcellularLocation>
</comment>